<feature type="domain" description="DUF58" evidence="1">
    <location>
        <begin position="60"/>
        <end position="268"/>
    </location>
</feature>
<gene>
    <name evidence="2" type="ORF">A6A03_07570</name>
</gene>
<dbReference type="AlphaFoldDB" id="A0A178MKU4"/>
<dbReference type="PANTHER" id="PTHR33608:SF7">
    <property type="entry name" value="DUF58 DOMAIN-CONTAINING PROTEIN"/>
    <property type="match status" value="1"/>
</dbReference>
<organism evidence="2 3">
    <name type="scientific">Chloroflexus islandicus</name>
    <dbReference type="NCBI Taxonomy" id="1707952"/>
    <lineage>
        <taxon>Bacteria</taxon>
        <taxon>Bacillati</taxon>
        <taxon>Chloroflexota</taxon>
        <taxon>Chloroflexia</taxon>
        <taxon>Chloroflexales</taxon>
        <taxon>Chloroflexineae</taxon>
        <taxon>Chloroflexaceae</taxon>
        <taxon>Chloroflexus</taxon>
    </lineage>
</organism>
<dbReference type="Pfam" id="PF01882">
    <property type="entry name" value="DUF58"/>
    <property type="match status" value="1"/>
</dbReference>
<name>A0A178MKU4_9CHLR</name>
<dbReference type="RefSeq" id="WP_066782836.1">
    <property type="nucleotide sequence ID" value="NZ_LWQS01000030.1"/>
</dbReference>
<accession>A0A178MKU4</accession>
<dbReference type="InterPro" id="IPR002881">
    <property type="entry name" value="DUF58"/>
</dbReference>
<sequence length="306" mass="33737">MWFATIFRRKLAATEPPLFDEAFLRRLERLSLQAQRTLRGTPIVGQHPSRQQMPATIFNDHRPYVHGDDPRYLDWHAYARQEHLLVRLGEIEQEVAVSVLVDTSRSMVTGEPARLRLAIQLAGAIGYLALAHGDQVTVVAGAPATPVFGPARGKALAVGLFRSLRALAPGHQTDLAQAAQQVAQRRPQGGLALVISDLLTPMPIETIAQYLPAPRWQVMALHLLSPAEVAPNLHGPLELVDSETGERLALDLDDETLASYRAAAQAWRAALAQRCAASGIAYAPVMVDWPLERQIIPFLRMRRFLG</sequence>
<dbReference type="OrthoDB" id="9776116at2"/>
<dbReference type="EMBL" id="LWQS01000030">
    <property type="protein sequence ID" value="OAN48624.1"/>
    <property type="molecule type" value="Genomic_DNA"/>
</dbReference>
<comment type="caution">
    <text evidence="2">The sequence shown here is derived from an EMBL/GenBank/DDBJ whole genome shotgun (WGS) entry which is preliminary data.</text>
</comment>
<dbReference type="SUPFAM" id="SSF53300">
    <property type="entry name" value="vWA-like"/>
    <property type="match status" value="1"/>
</dbReference>
<proteinExistence type="predicted"/>
<protein>
    <recommendedName>
        <fullName evidence="1">DUF58 domain-containing protein</fullName>
    </recommendedName>
</protein>
<evidence type="ECO:0000313" key="2">
    <source>
        <dbReference type="EMBL" id="OAN48624.1"/>
    </source>
</evidence>
<evidence type="ECO:0000313" key="3">
    <source>
        <dbReference type="Proteomes" id="UP000078287"/>
    </source>
</evidence>
<dbReference type="InterPro" id="IPR036465">
    <property type="entry name" value="vWFA_dom_sf"/>
</dbReference>
<dbReference type="Proteomes" id="UP000078287">
    <property type="component" value="Unassembled WGS sequence"/>
</dbReference>
<keyword evidence="3" id="KW-1185">Reference proteome</keyword>
<evidence type="ECO:0000259" key="1">
    <source>
        <dbReference type="Pfam" id="PF01882"/>
    </source>
</evidence>
<dbReference type="PANTHER" id="PTHR33608">
    <property type="entry name" value="BLL2464 PROTEIN"/>
    <property type="match status" value="1"/>
</dbReference>
<reference evidence="2 3" key="1">
    <citation type="submission" date="2016-04" db="EMBL/GenBank/DDBJ databases">
        <title>Chloroflexus islandicus sp. nov., a thermophilic filamentous anoxygenic phototrophic bacterium from geyser Strokkur (Iceland).</title>
        <authorList>
            <person name="Gaisin V.A."/>
            <person name="Kalashnikov A.M."/>
            <person name="Sukhacheva M.V."/>
            <person name="Grouzdev D.S."/>
            <person name="Ivanov T.M."/>
            <person name="Kuznetsov B."/>
            <person name="Gorlenko V.M."/>
        </authorList>
    </citation>
    <scope>NUCLEOTIDE SEQUENCE [LARGE SCALE GENOMIC DNA]</scope>
    <source>
        <strain evidence="3">isl-2</strain>
    </source>
</reference>
<dbReference type="STRING" id="1707952.A6A03_07570"/>